<dbReference type="EMBL" id="EU545650">
    <property type="protein sequence ID" value="ACB37297.1"/>
    <property type="molecule type" value="Genomic_DNA"/>
</dbReference>
<dbReference type="GeneID" id="6186721"/>
<evidence type="ECO:0000313" key="1">
    <source>
        <dbReference type="EMBL" id="ACB37297.1"/>
    </source>
</evidence>
<reference evidence="1 2" key="1">
    <citation type="journal article" date="2008" name="Res. Microbiol.">
        <title>Viruses in acidic geothermal environments of the Kamchatka Peninsula.</title>
        <authorList>
            <person name="Bize A."/>
            <person name="Peng X."/>
            <person name="Prokofeva M."/>
            <person name="Maclellan K."/>
            <person name="Lucas S."/>
            <person name="Forterre P."/>
            <person name="Garrett R.A."/>
            <person name="Bonch-Osmolovskaya E.A."/>
            <person name="Prangishvili D."/>
        </authorList>
    </citation>
    <scope>NUCLEOTIDE SEQUENCE [LARGE SCALE GENOMIC DNA]</scope>
</reference>
<organism evidence="1 2">
    <name type="scientific">Betalipothrixvirus uzonense</name>
    <dbReference type="NCBI Taxonomy" id="512792"/>
    <lineage>
        <taxon>Viruses</taxon>
        <taxon>Adnaviria</taxon>
        <taxon>Zilligvirae</taxon>
        <taxon>Taleaviricota</taxon>
        <taxon>Tokiviricetes</taxon>
        <taxon>Ligamenvirales</taxon>
        <taxon>Lipothrixviridae</taxon>
        <taxon>Betalipothrixvirus</taxon>
    </lineage>
</organism>
<dbReference type="OrthoDB" id="7550at10239"/>
<dbReference type="RefSeq" id="YP_001798581.1">
    <property type="nucleotide sequence ID" value="NC_010537.1"/>
</dbReference>
<dbReference type="KEGG" id="vg:6186721"/>
<protein>
    <submittedName>
        <fullName evidence="1">Uncharacterized protein</fullName>
    </submittedName>
</protein>
<keyword evidence="2" id="KW-1185">Reference proteome</keyword>
<evidence type="ECO:0000313" key="2">
    <source>
        <dbReference type="Proteomes" id="UP000008691"/>
    </source>
</evidence>
<name>B2CRP0_9VIRU</name>
<sequence>MRYVYAKPDRIQVLSQIPPNAQKLWENNELALYYVYSVYYGEVDWIFVNKTDKPKYVSLLRGAEIRINGNNVSIPSYIFGDAFAEVYFANSLSSFITDLKNIPLYSLAILSDGSHSQIGFVFYLPPNGVVLAPEYGFYCLQSLNGELLEVSPQQLNLYAIIYDYAEIVEYEQQSGINVTAPPDPYAVFSYTFSIPKLGYPVTPRVILEIPQSDVNVVESLISDFKSFIDRIKKVL</sequence>
<accession>B2CRP0</accession>
<dbReference type="Proteomes" id="UP000008691">
    <property type="component" value="Segment"/>
</dbReference>
<proteinExistence type="predicted"/>